<dbReference type="AlphaFoldDB" id="A0A1Z5IIV4"/>
<dbReference type="InterPro" id="IPR017853">
    <property type="entry name" value="GH"/>
</dbReference>
<comment type="caution">
    <text evidence="6">The sequence shown here is derived from an EMBL/GenBank/DDBJ whole genome shotgun (WGS) entry which is preliminary data.</text>
</comment>
<dbReference type="SUPFAM" id="SSF51445">
    <property type="entry name" value="(Trans)glycosidases"/>
    <property type="match status" value="1"/>
</dbReference>
<comment type="similarity">
    <text evidence="1">Belongs to the glycosyl hydrolase 25 family.</text>
</comment>
<name>A0A1Z5IIV4_9LACO</name>
<dbReference type="OrthoDB" id="2173042at2"/>
<keyword evidence="2" id="KW-0378">Hydrolase</keyword>
<keyword evidence="7" id="KW-1185">Reference proteome</keyword>
<dbReference type="GO" id="GO:0009253">
    <property type="term" value="P:peptidoglycan catabolic process"/>
    <property type="evidence" value="ECO:0007669"/>
    <property type="project" value="InterPro"/>
</dbReference>
<evidence type="ECO:0000313" key="7">
    <source>
        <dbReference type="Proteomes" id="UP000198402"/>
    </source>
</evidence>
<dbReference type="SMART" id="SM00641">
    <property type="entry name" value="Glyco_25"/>
    <property type="match status" value="1"/>
</dbReference>
<evidence type="ECO:0000256" key="1">
    <source>
        <dbReference type="ARBA" id="ARBA00010646"/>
    </source>
</evidence>
<feature type="compositionally biased region" description="Low complexity" evidence="4">
    <location>
        <begin position="262"/>
        <end position="283"/>
    </location>
</feature>
<evidence type="ECO:0000256" key="4">
    <source>
        <dbReference type="SAM" id="MobiDB-lite"/>
    </source>
</evidence>
<dbReference type="PROSITE" id="PS51904">
    <property type="entry name" value="GLYCOSYL_HYDROL_F25_2"/>
    <property type="match status" value="1"/>
</dbReference>
<protein>
    <submittedName>
        <fullName evidence="6">Lysozyme M1</fullName>
    </submittedName>
</protein>
<dbReference type="RefSeq" id="WP_089136921.1">
    <property type="nucleotide sequence ID" value="NZ_BCMG01000009.1"/>
</dbReference>
<reference evidence="6 7" key="1">
    <citation type="submission" date="2015-11" db="EMBL/GenBank/DDBJ databases">
        <title>Draft genome sequences of new species of the genus Lactobacillus isolated from orchardgrass silage.</title>
        <authorList>
            <person name="Tohno M."/>
            <person name="Tanizawa Y."/>
            <person name="Arita M."/>
        </authorList>
    </citation>
    <scope>NUCLEOTIDE SEQUENCE [LARGE SCALE GENOMIC DNA]</scope>
    <source>
        <strain evidence="6 7">IWT126</strain>
    </source>
</reference>
<keyword evidence="5" id="KW-0732">Signal</keyword>
<dbReference type="STRING" id="1302250.GCA_001313225_02337"/>
<dbReference type="PANTHER" id="PTHR34135:SF2">
    <property type="entry name" value="LYSOZYME"/>
    <property type="match status" value="1"/>
</dbReference>
<dbReference type="InterPro" id="IPR002053">
    <property type="entry name" value="Glyco_hydro_25"/>
</dbReference>
<evidence type="ECO:0000256" key="5">
    <source>
        <dbReference type="SAM" id="SignalP"/>
    </source>
</evidence>
<dbReference type="GO" id="GO:0016052">
    <property type="term" value="P:carbohydrate catabolic process"/>
    <property type="evidence" value="ECO:0007669"/>
    <property type="project" value="TreeGrafter"/>
</dbReference>
<evidence type="ECO:0000256" key="3">
    <source>
        <dbReference type="ARBA" id="ARBA00023295"/>
    </source>
</evidence>
<sequence length="377" mass="40978">MQLSKQLLTTLAVAGSVLLVGGHSAHALSPNSSQPRTDMVDLSSWQSNLGASDYQKLHDAGVKAVAIKASEGTSYTSPVLQQQSSAAQNAGLAVNYYHFAHFTSVASAQAEAQNFIKSVQSVTSSKNMVLVVDFEASELGRQSKATNDADLAAFDSTLNAAGYNKTDLYTMASWLGSRIDTNDSNKGWIAQWPSNPTGTEYPSANAWQWASDYRFNGESQNLDVSQLNNDFYVNGDANAAVHTSSGSSTPKTTLVKVPAPAPKSSTTTPTTPTPTASSSSSNYSAARSNSVKLIWRSSMHRHAYWTLSGARYSKHLGIKYADMKNLPHTTWYTDGHEKLYRKSSHHYAIYYHVRSGNGQHAGWIWRGYLHAGLNPNR</sequence>
<feature type="region of interest" description="Disordered" evidence="4">
    <location>
        <begin position="241"/>
        <end position="283"/>
    </location>
</feature>
<dbReference type="Pfam" id="PF01183">
    <property type="entry name" value="Glyco_hydro_25"/>
    <property type="match status" value="1"/>
</dbReference>
<keyword evidence="3" id="KW-0326">Glycosidase</keyword>
<dbReference type="GO" id="GO:0003796">
    <property type="term" value="F:lysozyme activity"/>
    <property type="evidence" value="ECO:0007669"/>
    <property type="project" value="InterPro"/>
</dbReference>
<feature type="compositionally biased region" description="Polar residues" evidence="4">
    <location>
        <begin position="241"/>
        <end position="252"/>
    </location>
</feature>
<dbReference type="Proteomes" id="UP000198402">
    <property type="component" value="Unassembled WGS sequence"/>
</dbReference>
<feature type="signal peptide" evidence="5">
    <location>
        <begin position="1"/>
        <end position="27"/>
    </location>
</feature>
<dbReference type="PANTHER" id="PTHR34135">
    <property type="entry name" value="LYSOZYME"/>
    <property type="match status" value="1"/>
</dbReference>
<dbReference type="EMBL" id="BCMG01000009">
    <property type="protein sequence ID" value="GAX01693.1"/>
    <property type="molecule type" value="Genomic_DNA"/>
</dbReference>
<accession>A0A1Z5IIV4</accession>
<evidence type="ECO:0000256" key="2">
    <source>
        <dbReference type="ARBA" id="ARBA00022801"/>
    </source>
</evidence>
<dbReference type="GO" id="GO:0016998">
    <property type="term" value="P:cell wall macromolecule catabolic process"/>
    <property type="evidence" value="ECO:0007669"/>
    <property type="project" value="InterPro"/>
</dbReference>
<evidence type="ECO:0000313" key="6">
    <source>
        <dbReference type="EMBL" id="GAX01693.1"/>
    </source>
</evidence>
<dbReference type="Gene3D" id="3.20.20.80">
    <property type="entry name" value="Glycosidases"/>
    <property type="match status" value="1"/>
</dbReference>
<feature type="chain" id="PRO_5012261236" evidence="5">
    <location>
        <begin position="28"/>
        <end position="377"/>
    </location>
</feature>
<dbReference type="InterPro" id="IPR018077">
    <property type="entry name" value="Glyco_hydro_fam25_subgr"/>
</dbReference>
<organism evidence="6 7">
    <name type="scientific">Secundilactobacillus silagei JCM 19001</name>
    <dbReference type="NCBI Taxonomy" id="1302250"/>
    <lineage>
        <taxon>Bacteria</taxon>
        <taxon>Bacillati</taxon>
        <taxon>Bacillota</taxon>
        <taxon>Bacilli</taxon>
        <taxon>Lactobacillales</taxon>
        <taxon>Lactobacillaceae</taxon>
        <taxon>Secundilactobacillus</taxon>
    </lineage>
</organism>
<gene>
    <name evidence="6" type="ORF">IWT126_01736</name>
</gene>
<proteinExistence type="inferred from homology"/>